<dbReference type="InterPro" id="IPR041486">
    <property type="entry name" value="ThsA_STALD"/>
</dbReference>
<dbReference type="SUPFAM" id="SSF52467">
    <property type="entry name" value="DHS-like NAD/FAD-binding domain"/>
    <property type="match status" value="1"/>
</dbReference>
<dbReference type="Proteomes" id="UP000007374">
    <property type="component" value="Unassembled WGS sequence"/>
</dbReference>
<sequence length="482" mass="52287">MAIVGRTRFLKEFPAALHEGSAAVFIGAGVSMAAGYPSWASLLREIGDELGINSSDIHDLAALAQWHIRESGGATGVRNVIKHEIGKDRKVPETLETLARLPLRHIWTTNYDRLTERAFVAVNRPIDVVSGAKDLSLRATPGAARLYKMHGSVDRLDDIVISTDDYELYRSRRGAFSTLLQAHLSSMSMLFVGLSLTDPNIRHVLSLIRESFTDAPPEHFALLRPPRKDDFASNKEYRARAAQHRLWAKDLSRYGLLAVEIDDYDEVPALLREVERRVAALRVWVSGSWPLDIPDPHTASLYRFSENVGRLIGTSGRDLVSGSGMLVGPAAIAGFIESLREGGGWDVDRRLIVRAFPQPLAGDSADKARWTALRTELARLAGVVVFVGGGKMTGGLITPADGVMEEYALAKEAGAFLLPIGATGGAAGRIADELMGSAIASSGPDAQRPKDEELQILANSAADLEQLTSLIADILKRLAETD</sequence>
<keyword evidence="3" id="KW-1185">Reference proteome</keyword>
<dbReference type="EMBL" id="AMSI01000038">
    <property type="protein sequence ID" value="EKF39860.1"/>
    <property type="molecule type" value="Genomic_DNA"/>
</dbReference>
<dbReference type="InterPro" id="IPR029035">
    <property type="entry name" value="DHS-like_NAD/FAD-binding_dom"/>
</dbReference>
<organism evidence="2 3">
    <name type="scientific">Nitratireductor indicus C115</name>
    <dbReference type="NCBI Taxonomy" id="1231190"/>
    <lineage>
        <taxon>Bacteria</taxon>
        <taxon>Pseudomonadati</taxon>
        <taxon>Pseudomonadota</taxon>
        <taxon>Alphaproteobacteria</taxon>
        <taxon>Hyphomicrobiales</taxon>
        <taxon>Phyllobacteriaceae</taxon>
        <taxon>Nitratireductor</taxon>
    </lineage>
</organism>
<dbReference type="PATRIC" id="fig|1231190.3.peg.4895"/>
<dbReference type="OrthoDB" id="7357874at2"/>
<feature type="domain" description="NAD(+) hydrolase ThsA Sir2/TIR-associating SLOG" evidence="1">
    <location>
        <begin position="266"/>
        <end position="477"/>
    </location>
</feature>
<dbReference type="Pfam" id="PF13289">
    <property type="entry name" value="SIR2_2"/>
    <property type="match status" value="1"/>
</dbReference>
<dbReference type="STRING" id="721133.SAMN05216176_1285"/>
<gene>
    <name evidence="2" type="ORF">NA8A_23789</name>
</gene>
<reference evidence="2 3" key="1">
    <citation type="journal article" date="2012" name="J. Bacteriol.">
        <title>Genome Sequence of Nitratireductor indicus Type Strain C115.</title>
        <authorList>
            <person name="Lai Q."/>
            <person name="Li G."/>
            <person name="Yu Z."/>
            <person name="Shao Z."/>
        </authorList>
    </citation>
    <scope>NUCLEOTIDE SEQUENCE [LARGE SCALE GENOMIC DNA]</scope>
    <source>
        <strain evidence="2 3">C115</strain>
    </source>
</reference>
<dbReference type="eggNOG" id="COG0846">
    <property type="taxonomic scope" value="Bacteria"/>
</dbReference>
<evidence type="ECO:0000313" key="2">
    <source>
        <dbReference type="EMBL" id="EKF39860.1"/>
    </source>
</evidence>
<dbReference type="Pfam" id="PF18185">
    <property type="entry name" value="STALD"/>
    <property type="match status" value="1"/>
</dbReference>
<dbReference type="RefSeq" id="WP_009453000.1">
    <property type="nucleotide sequence ID" value="NZ_AMSI01000038.1"/>
</dbReference>
<proteinExistence type="predicted"/>
<name>K2NK86_9HYPH</name>
<accession>K2NK86</accession>
<evidence type="ECO:0000313" key="3">
    <source>
        <dbReference type="Proteomes" id="UP000007374"/>
    </source>
</evidence>
<dbReference type="AlphaFoldDB" id="K2NK86"/>
<evidence type="ECO:0000259" key="1">
    <source>
        <dbReference type="Pfam" id="PF18185"/>
    </source>
</evidence>
<protein>
    <recommendedName>
        <fullName evidence="1">NAD(+) hydrolase ThsA Sir2/TIR-associating SLOG domain-containing protein</fullName>
    </recommendedName>
</protein>
<comment type="caution">
    <text evidence="2">The sequence shown here is derived from an EMBL/GenBank/DDBJ whole genome shotgun (WGS) entry which is preliminary data.</text>
</comment>